<dbReference type="InParanoid" id="A0A507AT78"/>
<dbReference type="InterPro" id="IPR036869">
    <property type="entry name" value="J_dom_sf"/>
</dbReference>
<evidence type="ECO:0000259" key="4">
    <source>
        <dbReference type="PROSITE" id="PS50076"/>
    </source>
</evidence>
<evidence type="ECO:0000256" key="2">
    <source>
        <dbReference type="SAM" id="MobiDB-lite"/>
    </source>
</evidence>
<accession>A0A507AT78</accession>
<dbReference type="PROSITE" id="PS00636">
    <property type="entry name" value="DNAJ_1"/>
    <property type="match status" value="1"/>
</dbReference>
<gene>
    <name evidence="5" type="ORF">E0L32_010196</name>
</gene>
<evidence type="ECO:0000313" key="5">
    <source>
        <dbReference type="EMBL" id="TPX08129.1"/>
    </source>
</evidence>
<comment type="caution">
    <text evidence="5">The sequence shown here is derived from an EMBL/GenBank/DDBJ whole genome shotgun (WGS) entry which is preliminary data.</text>
</comment>
<keyword evidence="1" id="KW-0143">Chaperone</keyword>
<dbReference type="FunCoup" id="A0A507AT78">
    <property type="interactions" value="11"/>
</dbReference>
<dbReference type="Pfam" id="PF00226">
    <property type="entry name" value="DnaJ"/>
    <property type="match status" value="1"/>
</dbReference>
<feature type="domain" description="J" evidence="4">
    <location>
        <begin position="94"/>
        <end position="163"/>
    </location>
</feature>
<feature type="transmembrane region" description="Helical" evidence="3">
    <location>
        <begin position="215"/>
        <end position="235"/>
    </location>
</feature>
<dbReference type="RefSeq" id="XP_030989840.1">
    <property type="nucleotide sequence ID" value="XM_031132788.1"/>
</dbReference>
<evidence type="ECO:0000256" key="1">
    <source>
        <dbReference type="ARBA" id="ARBA00023186"/>
    </source>
</evidence>
<sequence>MYIKRAALPFCACCPVQHGLTATGMCTAPLPSSRPMNLIRSSQWQHTSRQLRAASVLHGSHPHKPDEHHHHSSHPSHPRRDDHHLQWPTTPKPTPYEIFGQEKSAPYSKSRFYELAKLYHPDRHHHTSRTVSRSTKIERYRLVVAANAILCDPAKRRQYDLYGAGWNGQADMHNTYREAEKAWRQHPGSAAHNATWEDWENWHEQRDGKKQQEPLYMSNSLFAAAIVLLIGIGVWGRATTAGKRSLSFMEMQEEQNRKLSRDLRAQQFITAPLNRQDRVDNFIRSREGSPYEFRHHPGHVEEAEGEAEGDQRESRS</sequence>
<dbReference type="InterPro" id="IPR018253">
    <property type="entry name" value="DnaJ_domain_CS"/>
</dbReference>
<dbReference type="SUPFAM" id="SSF46565">
    <property type="entry name" value="Chaperone J-domain"/>
    <property type="match status" value="1"/>
</dbReference>
<reference evidence="5 6" key="1">
    <citation type="submission" date="2019-06" db="EMBL/GenBank/DDBJ databases">
        <title>Draft genome sequence of the filamentous fungus Phialemoniopsis curvata isolated from diesel fuel.</title>
        <authorList>
            <person name="Varaljay V.A."/>
            <person name="Lyon W.J."/>
            <person name="Crouch A.L."/>
            <person name="Drake C.E."/>
            <person name="Hollomon J.M."/>
            <person name="Nadeau L.J."/>
            <person name="Nunn H.S."/>
            <person name="Stevenson B.S."/>
            <person name="Bojanowski C.L."/>
            <person name="Crookes-Goodson W.J."/>
        </authorList>
    </citation>
    <scope>NUCLEOTIDE SEQUENCE [LARGE SCALE GENOMIC DNA]</scope>
    <source>
        <strain evidence="5 6">D216</strain>
    </source>
</reference>
<dbReference type="InterPro" id="IPR001623">
    <property type="entry name" value="DnaJ_domain"/>
</dbReference>
<feature type="region of interest" description="Disordered" evidence="2">
    <location>
        <begin position="58"/>
        <end position="95"/>
    </location>
</feature>
<keyword evidence="3" id="KW-0812">Transmembrane</keyword>
<dbReference type="CDD" id="cd06257">
    <property type="entry name" value="DnaJ"/>
    <property type="match status" value="1"/>
</dbReference>
<dbReference type="InterPro" id="IPR051938">
    <property type="entry name" value="Apopto_cytoskel_mod"/>
</dbReference>
<keyword evidence="6" id="KW-1185">Reference proteome</keyword>
<dbReference type="AlphaFoldDB" id="A0A507AT78"/>
<organism evidence="5 6">
    <name type="scientific">Thyridium curvatum</name>
    <dbReference type="NCBI Taxonomy" id="1093900"/>
    <lineage>
        <taxon>Eukaryota</taxon>
        <taxon>Fungi</taxon>
        <taxon>Dikarya</taxon>
        <taxon>Ascomycota</taxon>
        <taxon>Pezizomycotina</taxon>
        <taxon>Sordariomycetes</taxon>
        <taxon>Sordariomycetidae</taxon>
        <taxon>Thyridiales</taxon>
        <taxon>Thyridiaceae</taxon>
        <taxon>Thyridium</taxon>
    </lineage>
</organism>
<dbReference type="EMBL" id="SKBQ01000080">
    <property type="protein sequence ID" value="TPX08129.1"/>
    <property type="molecule type" value="Genomic_DNA"/>
</dbReference>
<proteinExistence type="predicted"/>
<feature type="region of interest" description="Disordered" evidence="2">
    <location>
        <begin position="284"/>
        <end position="316"/>
    </location>
</feature>
<evidence type="ECO:0000256" key="3">
    <source>
        <dbReference type="SAM" id="Phobius"/>
    </source>
</evidence>
<protein>
    <recommendedName>
        <fullName evidence="4">J domain-containing protein</fullName>
    </recommendedName>
</protein>
<dbReference type="PANTHER" id="PTHR44145">
    <property type="entry name" value="DNAJ HOMOLOG SUBFAMILY A MEMBER 3, MITOCHONDRIAL"/>
    <property type="match status" value="1"/>
</dbReference>
<keyword evidence="3" id="KW-0472">Membrane</keyword>
<dbReference type="Proteomes" id="UP000319257">
    <property type="component" value="Unassembled WGS sequence"/>
</dbReference>
<dbReference type="Gene3D" id="1.10.287.110">
    <property type="entry name" value="DnaJ domain"/>
    <property type="match status" value="1"/>
</dbReference>
<evidence type="ECO:0000313" key="6">
    <source>
        <dbReference type="Proteomes" id="UP000319257"/>
    </source>
</evidence>
<dbReference type="GeneID" id="41977643"/>
<dbReference type="PANTHER" id="PTHR44145:SF3">
    <property type="entry name" value="DNAJ HOMOLOG SUBFAMILY A MEMBER 3, MITOCHONDRIAL"/>
    <property type="match status" value="1"/>
</dbReference>
<keyword evidence="3" id="KW-1133">Transmembrane helix</keyword>
<dbReference type="STRING" id="1093900.A0A507AT78"/>
<feature type="compositionally biased region" description="Basic and acidic residues" evidence="2">
    <location>
        <begin position="284"/>
        <end position="302"/>
    </location>
</feature>
<dbReference type="OrthoDB" id="445556at2759"/>
<dbReference type="PROSITE" id="PS50076">
    <property type="entry name" value="DNAJ_2"/>
    <property type="match status" value="1"/>
</dbReference>
<dbReference type="SMART" id="SM00271">
    <property type="entry name" value="DnaJ"/>
    <property type="match status" value="1"/>
</dbReference>
<name>A0A507AT78_9PEZI</name>